<gene>
    <name evidence="3" type="ORF">V6N11_032524</name>
</gene>
<feature type="compositionally biased region" description="Basic and acidic residues" evidence="2">
    <location>
        <begin position="82"/>
        <end position="100"/>
    </location>
</feature>
<feature type="compositionally biased region" description="Basic and acidic residues" evidence="2">
    <location>
        <begin position="138"/>
        <end position="153"/>
    </location>
</feature>
<feature type="compositionally biased region" description="Low complexity" evidence="2">
    <location>
        <begin position="197"/>
        <end position="210"/>
    </location>
</feature>
<dbReference type="PANTHER" id="PTHR37187:SF19">
    <property type="entry name" value="(RAPE) HYPOTHETICAL PROTEIN"/>
    <property type="match status" value="1"/>
</dbReference>
<name>A0ABR2T0W7_9ROSI</name>
<keyword evidence="1" id="KW-0175">Coiled coil</keyword>
<dbReference type="PANTHER" id="PTHR37187">
    <property type="entry name" value="EXPRESSED PROTEIN"/>
    <property type="match status" value="1"/>
</dbReference>
<accession>A0ABR2T0W7</accession>
<evidence type="ECO:0000256" key="2">
    <source>
        <dbReference type="SAM" id="MobiDB-lite"/>
    </source>
</evidence>
<feature type="region of interest" description="Disordered" evidence="2">
    <location>
        <begin position="187"/>
        <end position="270"/>
    </location>
</feature>
<feature type="compositionally biased region" description="Low complexity" evidence="2">
    <location>
        <begin position="326"/>
        <end position="335"/>
    </location>
</feature>
<dbReference type="EMBL" id="JBBPBN010000010">
    <property type="protein sequence ID" value="KAK9031137.1"/>
    <property type="molecule type" value="Genomic_DNA"/>
</dbReference>
<protein>
    <submittedName>
        <fullName evidence="3">Uncharacterized protein</fullName>
    </submittedName>
</protein>
<comment type="caution">
    <text evidence="3">The sequence shown here is derived from an EMBL/GenBank/DDBJ whole genome shotgun (WGS) entry which is preliminary data.</text>
</comment>
<feature type="compositionally biased region" description="Low complexity" evidence="2">
    <location>
        <begin position="123"/>
        <end position="136"/>
    </location>
</feature>
<reference evidence="3 4" key="1">
    <citation type="journal article" date="2024" name="G3 (Bethesda)">
        <title>Genome assembly of Hibiscus sabdariffa L. provides insights into metabolisms of medicinal natural products.</title>
        <authorList>
            <person name="Kim T."/>
        </authorList>
    </citation>
    <scope>NUCLEOTIDE SEQUENCE [LARGE SCALE GENOMIC DNA]</scope>
    <source>
        <strain evidence="3">TK-2024</strain>
        <tissue evidence="3">Old leaves</tissue>
    </source>
</reference>
<feature type="region of interest" description="Disordered" evidence="2">
    <location>
        <begin position="1"/>
        <end position="156"/>
    </location>
</feature>
<feature type="compositionally biased region" description="Polar residues" evidence="2">
    <location>
        <begin position="18"/>
        <end position="32"/>
    </location>
</feature>
<feature type="compositionally biased region" description="Basic residues" evidence="2">
    <location>
        <begin position="1"/>
        <end position="15"/>
    </location>
</feature>
<feature type="compositionally biased region" description="Basic and acidic residues" evidence="2">
    <location>
        <begin position="578"/>
        <end position="593"/>
    </location>
</feature>
<evidence type="ECO:0000313" key="3">
    <source>
        <dbReference type="EMBL" id="KAK9031137.1"/>
    </source>
</evidence>
<feature type="compositionally biased region" description="Acidic residues" evidence="2">
    <location>
        <begin position="598"/>
        <end position="607"/>
    </location>
</feature>
<feature type="region of interest" description="Disordered" evidence="2">
    <location>
        <begin position="573"/>
        <end position="607"/>
    </location>
</feature>
<feature type="compositionally biased region" description="Basic and acidic residues" evidence="2">
    <location>
        <begin position="243"/>
        <end position="259"/>
    </location>
</feature>
<sequence>MPSGAKKRKAAKKKKEQQAVNNINSSTDNNPHGNDDTKSLDERDSDGGDVGSPASQVNHNNRHSFNHREEERKTASSPVESHVTEEKSLEETIRDAENMEKSGLGDVETAPARIQHVEHDKSSSCSSSSDYESQASEKMSKAEETLHSNEDKSATIVSMKVAENGTHGDVNGNSAVEAASVENLVKTVTEEVGNGTEISANESVESSSNESETESFLPSNGISGVELEGKVFSSSSTPPAETSHVEENARDSEPHDSSKKQPPVAATPPTVQRTTLLSCCGLFDVLTDFSIRICYFNPRKVPSSMGISSVDLMGSSVIINVPSPPSSSSSSSSSSRVHQMAENEGEDRSGMGLEGKITDRNRFSKRLGREVPRLILDDLENERMLPSLNRGIEELDKGENQLNLEIEDLERKVVMLMIAKGLKGGEKLGKFGDAEDLLKAMKLNDKLNELGIGAEERRKRSGKDKISKPDKKKVVQKIEKTGKVLDESKNASDGDNLDKDEKKLSKEIEILEAMLERGSYGLLDLQMMMEEVKAMKGSEKMVCEIKEKMTELESDLWELKDAIAELKSKKGKQLMGRVKKEEENEMKYEKREQQQQQDYEEEEEEEDNGSKINWCSIIASVGVVAVAAAAAVCFMGRSSSRVGITSEKKNRRQNESC</sequence>
<feature type="region of interest" description="Disordered" evidence="2">
    <location>
        <begin position="321"/>
        <end position="357"/>
    </location>
</feature>
<feature type="compositionally biased region" description="Basic and acidic residues" evidence="2">
    <location>
        <begin position="33"/>
        <end position="46"/>
    </location>
</feature>
<dbReference type="Proteomes" id="UP001396334">
    <property type="component" value="Unassembled WGS sequence"/>
</dbReference>
<evidence type="ECO:0000256" key="1">
    <source>
        <dbReference type="SAM" id="Coils"/>
    </source>
</evidence>
<organism evidence="3 4">
    <name type="scientific">Hibiscus sabdariffa</name>
    <name type="common">roselle</name>
    <dbReference type="NCBI Taxonomy" id="183260"/>
    <lineage>
        <taxon>Eukaryota</taxon>
        <taxon>Viridiplantae</taxon>
        <taxon>Streptophyta</taxon>
        <taxon>Embryophyta</taxon>
        <taxon>Tracheophyta</taxon>
        <taxon>Spermatophyta</taxon>
        <taxon>Magnoliopsida</taxon>
        <taxon>eudicotyledons</taxon>
        <taxon>Gunneridae</taxon>
        <taxon>Pentapetalae</taxon>
        <taxon>rosids</taxon>
        <taxon>malvids</taxon>
        <taxon>Malvales</taxon>
        <taxon>Malvaceae</taxon>
        <taxon>Malvoideae</taxon>
        <taxon>Hibiscus</taxon>
    </lineage>
</organism>
<evidence type="ECO:0000313" key="4">
    <source>
        <dbReference type="Proteomes" id="UP001396334"/>
    </source>
</evidence>
<keyword evidence="4" id="KW-1185">Reference proteome</keyword>
<feature type="coiled-coil region" evidence="1">
    <location>
        <begin position="392"/>
        <end position="419"/>
    </location>
</feature>
<proteinExistence type="predicted"/>